<dbReference type="PATRIC" id="fig|1121015.4.peg.462"/>
<protein>
    <recommendedName>
        <fullName evidence="2">Glucose/Sorbosone dehydrogenase domain-containing protein</fullName>
    </recommendedName>
</protein>
<comment type="caution">
    <text evidence="3">The sequence shown here is derived from an EMBL/GenBank/DDBJ whole genome shotgun (WGS) entry which is preliminary data.</text>
</comment>
<evidence type="ECO:0000259" key="2">
    <source>
        <dbReference type="Pfam" id="PF07995"/>
    </source>
</evidence>
<reference evidence="3 4" key="1">
    <citation type="submission" date="2013-09" db="EMBL/GenBank/DDBJ databases">
        <title>Genome sequencing of Arenimonas oryziterrae.</title>
        <authorList>
            <person name="Chen F."/>
            <person name="Wang G."/>
        </authorList>
    </citation>
    <scope>NUCLEOTIDE SEQUENCE [LARGE SCALE GENOMIC DNA]</scope>
    <source>
        <strain evidence="3 4">YC6267</strain>
    </source>
</reference>
<name>A0A091AX60_9GAMM</name>
<dbReference type="InterPro" id="IPR011041">
    <property type="entry name" value="Quinoprot_gluc/sorb_DH_b-prop"/>
</dbReference>
<dbReference type="PANTHER" id="PTHR19328">
    <property type="entry name" value="HEDGEHOG-INTERACTING PROTEIN"/>
    <property type="match status" value="1"/>
</dbReference>
<evidence type="ECO:0000313" key="4">
    <source>
        <dbReference type="Proteomes" id="UP000029385"/>
    </source>
</evidence>
<keyword evidence="1" id="KW-0732">Signal</keyword>
<feature type="chain" id="PRO_5001871001" description="Glucose/Sorbosone dehydrogenase domain-containing protein" evidence="1">
    <location>
        <begin position="21"/>
        <end position="388"/>
    </location>
</feature>
<dbReference type="SUPFAM" id="SSF50952">
    <property type="entry name" value="Soluble quinoprotein glucose dehydrogenase"/>
    <property type="match status" value="1"/>
</dbReference>
<proteinExistence type="predicted"/>
<dbReference type="InterPro" id="IPR011042">
    <property type="entry name" value="6-blade_b-propeller_TolB-like"/>
</dbReference>
<dbReference type="PANTHER" id="PTHR19328:SF75">
    <property type="entry name" value="ALDOSE SUGAR DEHYDROGENASE YLII"/>
    <property type="match status" value="1"/>
</dbReference>
<gene>
    <name evidence="3" type="ORF">N789_02345</name>
</gene>
<dbReference type="PROSITE" id="PS51257">
    <property type="entry name" value="PROKAR_LIPOPROTEIN"/>
    <property type="match status" value="1"/>
</dbReference>
<dbReference type="STRING" id="1121015.GCA_000420545_01413"/>
<evidence type="ECO:0000313" key="3">
    <source>
        <dbReference type="EMBL" id="KFN44878.1"/>
    </source>
</evidence>
<sequence>MTLRILSLCCLILVASCSAAGDDRTIPDVAITDSAIGKLRVTTVVRNLRHPWSLAFLPDGRALITERPGRLRLLDGPQVSAPIKGVPKVWAEGQGGLLDVVIDPAFAQNHRIYLSYAEAGPGGGGTAVMRATLVDGALSERQVIFRQSPKLSVGHHFGSRLVFDRTGHLFITLGENNQRETAQQLDHLQGKVVRLWPDGTIPDDNPFVGRGDARAEIWSYGHRNPQGAALNPWTGQLWVNEHGPKGGDEINIPQAGKNYGWPLITFGINYDGQPIPEAQGSHADGMEAPIKYWVPSIAPSGMAFYDSPRIPAWRNSVFVGALALMHLNRQTLDATHQHVTGEERLLGEFGFRIRDVRVGPDGALYVLTDADDGRLLRIEPVATAPATP</sequence>
<dbReference type="OrthoDB" id="9770043at2"/>
<dbReference type="InterPro" id="IPR012938">
    <property type="entry name" value="Glc/Sorbosone_DH"/>
</dbReference>
<dbReference type="AlphaFoldDB" id="A0A091AX60"/>
<dbReference type="EMBL" id="AVCI01000001">
    <property type="protein sequence ID" value="KFN44878.1"/>
    <property type="molecule type" value="Genomic_DNA"/>
</dbReference>
<feature type="domain" description="Glucose/Sorbosone dehydrogenase" evidence="2">
    <location>
        <begin position="48"/>
        <end position="377"/>
    </location>
</feature>
<dbReference type="Gene3D" id="2.120.10.30">
    <property type="entry name" value="TolB, C-terminal domain"/>
    <property type="match status" value="1"/>
</dbReference>
<keyword evidence="4" id="KW-1185">Reference proteome</keyword>
<dbReference type="Proteomes" id="UP000029385">
    <property type="component" value="Unassembled WGS sequence"/>
</dbReference>
<dbReference type="eggNOG" id="COG2133">
    <property type="taxonomic scope" value="Bacteria"/>
</dbReference>
<evidence type="ECO:0000256" key="1">
    <source>
        <dbReference type="SAM" id="SignalP"/>
    </source>
</evidence>
<organism evidence="3 4">
    <name type="scientific">Arenimonas oryziterrae DSM 21050 = YC6267</name>
    <dbReference type="NCBI Taxonomy" id="1121015"/>
    <lineage>
        <taxon>Bacteria</taxon>
        <taxon>Pseudomonadati</taxon>
        <taxon>Pseudomonadota</taxon>
        <taxon>Gammaproteobacteria</taxon>
        <taxon>Lysobacterales</taxon>
        <taxon>Lysobacteraceae</taxon>
        <taxon>Arenimonas</taxon>
    </lineage>
</organism>
<feature type="signal peptide" evidence="1">
    <location>
        <begin position="1"/>
        <end position="20"/>
    </location>
</feature>
<dbReference type="RefSeq" id="WP_022969049.1">
    <property type="nucleotide sequence ID" value="NZ_ATVD01000002.1"/>
</dbReference>
<dbReference type="Pfam" id="PF07995">
    <property type="entry name" value="GSDH"/>
    <property type="match status" value="1"/>
</dbReference>
<accession>A0A091AX60</accession>